<evidence type="ECO:0000256" key="3">
    <source>
        <dbReference type="ARBA" id="ARBA00010532"/>
    </source>
</evidence>
<keyword evidence="8" id="KW-1015">Disulfide bond</keyword>
<dbReference type="PRINTS" id="PR01609">
    <property type="entry name" value="CD36FAMILY"/>
</dbReference>
<keyword evidence="7 13" id="KW-0472">Membrane</keyword>
<dbReference type="EMBL" id="BMAW01044076">
    <property type="protein sequence ID" value="GFS42662.1"/>
    <property type="molecule type" value="Genomic_DNA"/>
</dbReference>
<reference evidence="14" key="1">
    <citation type="submission" date="2020-08" db="EMBL/GenBank/DDBJ databases">
        <title>Multicomponent nature underlies the extraordinary mechanical properties of spider dragline silk.</title>
        <authorList>
            <person name="Kono N."/>
            <person name="Nakamura H."/>
            <person name="Mori M."/>
            <person name="Yoshida Y."/>
            <person name="Ohtoshi R."/>
            <person name="Malay A.D."/>
            <person name="Moran D.A.P."/>
            <person name="Tomita M."/>
            <person name="Numata K."/>
            <person name="Arakawa K."/>
        </authorList>
    </citation>
    <scope>NUCLEOTIDE SEQUENCE</scope>
</reference>
<protein>
    <recommendedName>
        <fullName evidence="11">Scavenger receptor class B member 1</fullName>
    </recommendedName>
    <alternativeName>
        <fullName evidence="12">SR-BI</fullName>
    </alternativeName>
</protein>
<feature type="transmembrane region" description="Helical" evidence="13">
    <location>
        <begin position="7"/>
        <end position="29"/>
    </location>
</feature>
<dbReference type="OrthoDB" id="6422726at2759"/>
<sequence length="569" mass="65538">MTCGRKFGNTVVGVSILVIVGSIILLLFFPSMYRNGLEKESTLIENTNFYDLWKDLPFPVYQKFYFFNITNKDRFIEGFDEYLKYEEVGPYTYMSIWKKKNLTFENDTVSYREVKTYYFDQYRSNGTENDVIYSLSISYATATNMVRLKPGFLQRLIDTNFHFLGQQLIIKRTVSELTFKGYFDKILYTTQTFLKTPYHDSVFAWFYHRNDTDEGIFTVGTGKHDNSQVNKIKKWNGKTKLDYWASDTCNSLDGTNAEVGPLLTDNQTNYTFFQPLACRVLTFEYEGEQLIYHGLKAKRFQNTRRLFGNVKENPDNYCYVTDRNLPSGVLDISSCQFNAPVYLSFPHFYLADSSYLDNVNGLQPVEDLHKSYIDVNLETGVTVELAIRMQVNLRIHQNKYFSDLENVPSGIYPVFWVETGAEFGEELSYFIKRKIEDPLKIGYGVLGACLIAGLLSAIGGFVLLRNKNRMWQERQPLMDNKNNITYSTYVPRMDPVAGPSTGRLPLSIEVSHDNSQEEIITSTTSELYSKKIAFDSSGKVDSTKTESPRIPTRKLDSPAQIILDQKRGL</sequence>
<evidence type="ECO:0000256" key="11">
    <source>
        <dbReference type="ARBA" id="ARBA00040821"/>
    </source>
</evidence>
<evidence type="ECO:0000313" key="14">
    <source>
        <dbReference type="EMBL" id="GFS42662.1"/>
    </source>
</evidence>
<keyword evidence="15" id="KW-1185">Reference proteome</keyword>
<feature type="transmembrane region" description="Helical" evidence="13">
    <location>
        <begin position="441"/>
        <end position="464"/>
    </location>
</feature>
<evidence type="ECO:0000256" key="13">
    <source>
        <dbReference type="SAM" id="Phobius"/>
    </source>
</evidence>
<evidence type="ECO:0000256" key="9">
    <source>
        <dbReference type="ARBA" id="ARBA00023170"/>
    </source>
</evidence>
<keyword evidence="5 13" id="KW-0812">Transmembrane</keyword>
<comment type="subcellular location">
    <subcellularLocation>
        <location evidence="2">Cell membrane</location>
        <topology evidence="2">Multi-pass membrane protein</topology>
    </subcellularLocation>
    <subcellularLocation>
        <location evidence="1">Membrane</location>
        <location evidence="1">Caveola</location>
        <topology evidence="1">Multi-pass membrane protein</topology>
    </subcellularLocation>
</comment>
<keyword evidence="9 14" id="KW-0675">Receptor</keyword>
<dbReference type="AlphaFoldDB" id="A0A8X6IGX5"/>
<dbReference type="PANTHER" id="PTHR11923:SF110">
    <property type="entry name" value="SCAVENGER RECEPTOR CLASS B MEMBER 1"/>
    <property type="match status" value="1"/>
</dbReference>
<keyword evidence="10" id="KW-0325">Glycoprotein</keyword>
<evidence type="ECO:0000256" key="7">
    <source>
        <dbReference type="ARBA" id="ARBA00023136"/>
    </source>
</evidence>
<dbReference type="Proteomes" id="UP000887013">
    <property type="component" value="Unassembled WGS sequence"/>
</dbReference>
<dbReference type="GO" id="GO:0005901">
    <property type="term" value="C:caveola"/>
    <property type="evidence" value="ECO:0007669"/>
    <property type="project" value="UniProtKB-SubCell"/>
</dbReference>
<gene>
    <name evidence="14" type="primary">SCARB1</name>
    <name evidence="14" type="ORF">NPIL_80781</name>
</gene>
<name>A0A8X6IGX5_NEPPI</name>
<evidence type="ECO:0000256" key="10">
    <source>
        <dbReference type="ARBA" id="ARBA00023180"/>
    </source>
</evidence>
<proteinExistence type="inferred from homology"/>
<organism evidence="14 15">
    <name type="scientific">Nephila pilipes</name>
    <name type="common">Giant wood spider</name>
    <name type="synonym">Nephila maculata</name>
    <dbReference type="NCBI Taxonomy" id="299642"/>
    <lineage>
        <taxon>Eukaryota</taxon>
        <taxon>Metazoa</taxon>
        <taxon>Ecdysozoa</taxon>
        <taxon>Arthropoda</taxon>
        <taxon>Chelicerata</taxon>
        <taxon>Arachnida</taxon>
        <taxon>Araneae</taxon>
        <taxon>Araneomorphae</taxon>
        <taxon>Entelegynae</taxon>
        <taxon>Araneoidea</taxon>
        <taxon>Nephilidae</taxon>
        <taxon>Nephila</taxon>
    </lineage>
</organism>
<comment type="similarity">
    <text evidence="3">Belongs to the CD36 family.</text>
</comment>
<evidence type="ECO:0000256" key="5">
    <source>
        <dbReference type="ARBA" id="ARBA00022692"/>
    </source>
</evidence>
<dbReference type="InterPro" id="IPR002159">
    <property type="entry name" value="CD36_fam"/>
</dbReference>
<evidence type="ECO:0000256" key="8">
    <source>
        <dbReference type="ARBA" id="ARBA00023157"/>
    </source>
</evidence>
<evidence type="ECO:0000313" key="15">
    <source>
        <dbReference type="Proteomes" id="UP000887013"/>
    </source>
</evidence>
<keyword evidence="6 13" id="KW-1133">Transmembrane helix</keyword>
<accession>A0A8X6IGX5</accession>
<dbReference type="Pfam" id="PF01130">
    <property type="entry name" value="CD36"/>
    <property type="match status" value="1"/>
</dbReference>
<keyword evidence="4" id="KW-1003">Cell membrane</keyword>
<dbReference type="GO" id="GO:0005044">
    <property type="term" value="F:scavenger receptor activity"/>
    <property type="evidence" value="ECO:0007669"/>
    <property type="project" value="TreeGrafter"/>
</dbReference>
<comment type="caution">
    <text evidence="14">The sequence shown here is derived from an EMBL/GenBank/DDBJ whole genome shotgun (WGS) entry which is preliminary data.</text>
</comment>
<evidence type="ECO:0000256" key="4">
    <source>
        <dbReference type="ARBA" id="ARBA00022475"/>
    </source>
</evidence>
<evidence type="ECO:0000256" key="12">
    <source>
        <dbReference type="ARBA" id="ARBA00042244"/>
    </source>
</evidence>
<evidence type="ECO:0000256" key="1">
    <source>
        <dbReference type="ARBA" id="ARBA00004189"/>
    </source>
</evidence>
<dbReference type="PANTHER" id="PTHR11923">
    <property type="entry name" value="SCAVENGER RECEPTOR CLASS B TYPE-1 SR-B1"/>
    <property type="match status" value="1"/>
</dbReference>
<evidence type="ECO:0000256" key="2">
    <source>
        <dbReference type="ARBA" id="ARBA00004651"/>
    </source>
</evidence>
<evidence type="ECO:0000256" key="6">
    <source>
        <dbReference type="ARBA" id="ARBA00022989"/>
    </source>
</evidence>
<dbReference type="GO" id="GO:0005737">
    <property type="term" value="C:cytoplasm"/>
    <property type="evidence" value="ECO:0007669"/>
    <property type="project" value="TreeGrafter"/>
</dbReference>